<dbReference type="CDD" id="cd01392">
    <property type="entry name" value="HTH_LacI"/>
    <property type="match status" value="1"/>
</dbReference>
<dbReference type="InterPro" id="IPR000843">
    <property type="entry name" value="HTH_LacI"/>
</dbReference>
<dbReference type="PANTHER" id="PTHR30146">
    <property type="entry name" value="LACI-RELATED TRANSCRIPTIONAL REPRESSOR"/>
    <property type="match status" value="1"/>
</dbReference>
<sequence>MADVARRAKVSRALVSIVFRNEPGASRESRERVWQAAKELGYRPNSSARQLRRARSKHLGVIYTMTHGLDADLVEALYPAAEEAGFSIALGAITATRSWRRAAEELLEFRCEAIIVIAPEDDPAGFVEVSAASPVIAVGRRIAGIDSVHIDDHAGSRLAVDHLVELGHSKIVHVDGGSQPGAAGRRQGYLDAMSAHGLERFAHVLPGDYSEVSGAHAGSALLESDVDCTAVVTANDRMAVGLISRLTGAGLRVPKDISVVGTDNSALARMSHLDLTSVSQCVPALATHVVELAIGRIDGSMAAAAEVTVDPELVVRTSTASPRAGS</sequence>
<dbReference type="CDD" id="cd06267">
    <property type="entry name" value="PBP1_LacI_sugar_binding-like"/>
    <property type="match status" value="1"/>
</dbReference>
<keyword evidence="2 5" id="KW-0238">DNA-binding</keyword>
<dbReference type="AlphaFoldDB" id="A0A840QJJ4"/>
<dbReference type="EMBL" id="JACHIW010000002">
    <property type="protein sequence ID" value="MBB5159229.1"/>
    <property type="molecule type" value="Genomic_DNA"/>
</dbReference>
<name>A0A840QJJ4_9PSEU</name>
<keyword evidence="6" id="KW-1185">Reference proteome</keyword>
<evidence type="ECO:0000256" key="1">
    <source>
        <dbReference type="ARBA" id="ARBA00023015"/>
    </source>
</evidence>
<feature type="domain" description="HTH lacI-type" evidence="4">
    <location>
        <begin position="1"/>
        <end position="53"/>
    </location>
</feature>
<comment type="caution">
    <text evidence="5">The sequence shown here is derived from an EMBL/GenBank/DDBJ whole genome shotgun (WGS) entry which is preliminary data.</text>
</comment>
<dbReference type="Gene3D" id="1.10.260.40">
    <property type="entry name" value="lambda repressor-like DNA-binding domains"/>
    <property type="match status" value="1"/>
</dbReference>
<evidence type="ECO:0000256" key="3">
    <source>
        <dbReference type="ARBA" id="ARBA00023163"/>
    </source>
</evidence>
<organism evidence="5 6">
    <name type="scientific">Saccharopolyspora phatthalungensis</name>
    <dbReference type="NCBI Taxonomy" id="664693"/>
    <lineage>
        <taxon>Bacteria</taxon>
        <taxon>Bacillati</taxon>
        <taxon>Actinomycetota</taxon>
        <taxon>Actinomycetes</taxon>
        <taxon>Pseudonocardiales</taxon>
        <taxon>Pseudonocardiaceae</taxon>
        <taxon>Saccharopolyspora</taxon>
    </lineage>
</organism>
<proteinExistence type="predicted"/>
<dbReference type="SUPFAM" id="SSF53822">
    <property type="entry name" value="Periplasmic binding protein-like I"/>
    <property type="match status" value="1"/>
</dbReference>
<evidence type="ECO:0000313" key="6">
    <source>
        <dbReference type="Proteomes" id="UP000584374"/>
    </source>
</evidence>
<dbReference type="GO" id="GO:0003700">
    <property type="term" value="F:DNA-binding transcription factor activity"/>
    <property type="evidence" value="ECO:0007669"/>
    <property type="project" value="TreeGrafter"/>
</dbReference>
<protein>
    <submittedName>
        <fullName evidence="5">DNA-binding LacI/PurR family transcriptional regulator</fullName>
    </submittedName>
</protein>
<evidence type="ECO:0000256" key="2">
    <source>
        <dbReference type="ARBA" id="ARBA00023125"/>
    </source>
</evidence>
<dbReference type="GO" id="GO:0000976">
    <property type="term" value="F:transcription cis-regulatory region binding"/>
    <property type="evidence" value="ECO:0007669"/>
    <property type="project" value="TreeGrafter"/>
</dbReference>
<reference evidence="5 6" key="1">
    <citation type="submission" date="2020-08" db="EMBL/GenBank/DDBJ databases">
        <title>Sequencing the genomes of 1000 actinobacteria strains.</title>
        <authorList>
            <person name="Klenk H.-P."/>
        </authorList>
    </citation>
    <scope>NUCLEOTIDE SEQUENCE [LARGE SCALE GENOMIC DNA]</scope>
    <source>
        <strain evidence="5 6">DSM 45584</strain>
    </source>
</reference>
<accession>A0A840QJJ4</accession>
<dbReference type="Pfam" id="PF00356">
    <property type="entry name" value="LacI"/>
    <property type="match status" value="1"/>
</dbReference>
<dbReference type="SMART" id="SM00354">
    <property type="entry name" value="HTH_LACI"/>
    <property type="match status" value="1"/>
</dbReference>
<gene>
    <name evidence="5" type="ORF">BJ970_006828</name>
</gene>
<dbReference type="InterPro" id="IPR028082">
    <property type="entry name" value="Peripla_BP_I"/>
</dbReference>
<dbReference type="PROSITE" id="PS50932">
    <property type="entry name" value="HTH_LACI_2"/>
    <property type="match status" value="1"/>
</dbReference>
<keyword evidence="1" id="KW-0805">Transcription regulation</keyword>
<dbReference type="PANTHER" id="PTHR30146:SF109">
    <property type="entry name" value="HTH-TYPE TRANSCRIPTIONAL REGULATOR GALS"/>
    <property type="match status" value="1"/>
</dbReference>
<evidence type="ECO:0000259" key="4">
    <source>
        <dbReference type="PROSITE" id="PS50932"/>
    </source>
</evidence>
<dbReference type="InterPro" id="IPR046335">
    <property type="entry name" value="LacI/GalR-like_sensor"/>
</dbReference>
<dbReference type="InterPro" id="IPR010982">
    <property type="entry name" value="Lambda_DNA-bd_dom_sf"/>
</dbReference>
<dbReference type="RefSeq" id="WP_221468353.1">
    <property type="nucleotide sequence ID" value="NZ_JACHIW010000002.1"/>
</dbReference>
<dbReference type="Pfam" id="PF13377">
    <property type="entry name" value="Peripla_BP_3"/>
    <property type="match status" value="1"/>
</dbReference>
<dbReference type="Proteomes" id="UP000584374">
    <property type="component" value="Unassembled WGS sequence"/>
</dbReference>
<evidence type="ECO:0000313" key="5">
    <source>
        <dbReference type="EMBL" id="MBB5159229.1"/>
    </source>
</evidence>
<dbReference type="SUPFAM" id="SSF47413">
    <property type="entry name" value="lambda repressor-like DNA-binding domains"/>
    <property type="match status" value="1"/>
</dbReference>
<keyword evidence="3" id="KW-0804">Transcription</keyword>
<dbReference type="Gene3D" id="3.40.50.2300">
    <property type="match status" value="2"/>
</dbReference>